<dbReference type="Gene3D" id="3.30.810.10">
    <property type="entry name" value="2-Layer Sandwich"/>
    <property type="match status" value="1"/>
</dbReference>
<dbReference type="EMBL" id="OX395140">
    <property type="protein sequence ID" value="CAI5794412.1"/>
    <property type="molecule type" value="Genomic_DNA"/>
</dbReference>
<dbReference type="SMART" id="SM00330">
    <property type="entry name" value="PIPKc"/>
    <property type="match status" value="1"/>
</dbReference>
<dbReference type="PROSITE" id="PS51455">
    <property type="entry name" value="PIPK"/>
    <property type="match status" value="1"/>
</dbReference>
<name>A0AA35LEM8_9SAUR</name>
<dbReference type="Pfam" id="PF01504">
    <property type="entry name" value="PIP5K"/>
    <property type="match status" value="1"/>
</dbReference>
<dbReference type="PANTHER" id="PTHR23086">
    <property type="entry name" value="PHOSPHATIDYLINOSITOL-4-PHOSPHATE 5-KINASE"/>
    <property type="match status" value="1"/>
</dbReference>
<gene>
    <name evidence="3" type="ORF">PODLI_1B011397</name>
</gene>
<keyword evidence="1" id="KW-0067">ATP-binding</keyword>
<dbReference type="PANTHER" id="PTHR23086:SF46">
    <property type="entry name" value="PHOSPHATIDYLINOSITOL 4-PHOSPHATE 5-KINASE-LIKE PROTEIN 1"/>
    <property type="match status" value="1"/>
</dbReference>
<evidence type="ECO:0000259" key="2">
    <source>
        <dbReference type="PROSITE" id="PS51455"/>
    </source>
</evidence>
<dbReference type="AlphaFoldDB" id="A0AA35LEM8"/>
<dbReference type="GO" id="GO:0005524">
    <property type="term" value="F:ATP binding"/>
    <property type="evidence" value="ECO:0007669"/>
    <property type="project" value="UniProtKB-UniRule"/>
</dbReference>
<evidence type="ECO:0000313" key="3">
    <source>
        <dbReference type="EMBL" id="CAI5794412.1"/>
    </source>
</evidence>
<keyword evidence="1" id="KW-0418">Kinase</keyword>
<reference evidence="3" key="1">
    <citation type="submission" date="2022-12" db="EMBL/GenBank/DDBJ databases">
        <authorList>
            <person name="Alioto T."/>
            <person name="Alioto T."/>
            <person name="Gomez Garrido J."/>
        </authorList>
    </citation>
    <scope>NUCLEOTIDE SEQUENCE</scope>
</reference>
<organism evidence="3 4">
    <name type="scientific">Podarcis lilfordi</name>
    <name type="common">Lilford's wall lizard</name>
    <dbReference type="NCBI Taxonomy" id="74358"/>
    <lineage>
        <taxon>Eukaryota</taxon>
        <taxon>Metazoa</taxon>
        <taxon>Chordata</taxon>
        <taxon>Craniata</taxon>
        <taxon>Vertebrata</taxon>
        <taxon>Euteleostomi</taxon>
        <taxon>Lepidosauria</taxon>
        <taxon>Squamata</taxon>
        <taxon>Bifurcata</taxon>
        <taxon>Unidentata</taxon>
        <taxon>Episquamata</taxon>
        <taxon>Laterata</taxon>
        <taxon>Lacertibaenia</taxon>
        <taxon>Lacertidae</taxon>
        <taxon>Podarcis</taxon>
    </lineage>
</organism>
<proteinExistence type="predicted"/>
<keyword evidence="1" id="KW-0547">Nucleotide-binding</keyword>
<protein>
    <submittedName>
        <fullName evidence="3">4-phosphate 5-kinase 1</fullName>
    </submittedName>
</protein>
<dbReference type="InterPro" id="IPR002498">
    <property type="entry name" value="PInositol-4-P-4/5-kinase_core"/>
</dbReference>
<accession>A0AA35LEM8</accession>
<dbReference type="Proteomes" id="UP001178461">
    <property type="component" value="Chromosome Z"/>
</dbReference>
<keyword evidence="1" id="KW-0808">Transferase</keyword>
<dbReference type="SUPFAM" id="SSF56104">
    <property type="entry name" value="SAICAR synthase-like"/>
    <property type="match status" value="1"/>
</dbReference>
<dbReference type="InterPro" id="IPR027483">
    <property type="entry name" value="PInositol-4-P-4/5-kinase_C_sf"/>
</dbReference>
<feature type="domain" description="PIPK" evidence="2">
    <location>
        <begin position="32"/>
        <end position="495"/>
    </location>
</feature>
<dbReference type="Gene3D" id="3.30.800.10">
    <property type="entry name" value="Phosphatidylinositol Phosphate Kinase II Beta"/>
    <property type="match status" value="1"/>
</dbReference>
<evidence type="ECO:0000313" key="4">
    <source>
        <dbReference type="Proteomes" id="UP001178461"/>
    </source>
</evidence>
<dbReference type="GO" id="GO:0016308">
    <property type="term" value="F:1-phosphatidylinositol-4-phosphate 5-kinase activity"/>
    <property type="evidence" value="ECO:0007669"/>
    <property type="project" value="TreeGrafter"/>
</dbReference>
<dbReference type="GO" id="GO:0005886">
    <property type="term" value="C:plasma membrane"/>
    <property type="evidence" value="ECO:0007669"/>
    <property type="project" value="TreeGrafter"/>
</dbReference>
<evidence type="ECO:0000256" key="1">
    <source>
        <dbReference type="PROSITE-ProRule" id="PRU00781"/>
    </source>
</evidence>
<dbReference type="InterPro" id="IPR023610">
    <property type="entry name" value="PInositol-4/5-P-5/4-kinase"/>
</dbReference>
<keyword evidence="4" id="KW-1185">Reference proteome</keyword>
<sequence length="496" mass="58028">MSSKSQHCEILPKGRSRRFNPFLYRILWRIRQQWNLLGFFEINEDHPLYQFTSMIKKGLRASVNHAIHNPVTTDVLREDQFKAVLRQMHEGFEMRTYAAPAFTRFRKFLGMVDVDYQRSLTCDSSYLQFISNSKSTADFFLSNDKRFFLKTQSKQEIQFLLTNLAKYLEHMERYPHSILVKFLGVHSIIVPREKKRYFIIMQSIFYPHDKIVERYDIKGCDVGRWTDPAPKGSEIIVVFKDLNFADKTICLGPQRAWMLTQLELDTQFLKDLGVIDYSLLVGLQPLHEDERLLSHALANIIAKSMSIDTNSDHQNQNFGNALQESHTSHGYSSSVDQFYKLSPESRYTIQNMLALYLKRKANTDKEADSSRGSETFMQEVLAPYVLHGINFDPTAQCPVGTEEGGHPQTFNHLAESLFHLAQNRRLLPNTRNALHVIDGPDYRYYIGIVDLFTVYNFRKKMEHFWKTLRFRDKSFSTVGPVYYARRLRKWVQDHTA</sequence>
<dbReference type="GO" id="GO:0046854">
    <property type="term" value="P:phosphatidylinositol phosphate biosynthetic process"/>
    <property type="evidence" value="ECO:0007669"/>
    <property type="project" value="TreeGrafter"/>
</dbReference>
<dbReference type="InterPro" id="IPR027484">
    <property type="entry name" value="PInositol-4-P-5-kinase_N"/>
</dbReference>